<dbReference type="Gene3D" id="1.25.40.10">
    <property type="entry name" value="Tetratricopeptide repeat domain"/>
    <property type="match status" value="3"/>
</dbReference>
<evidence type="ECO:0000256" key="2">
    <source>
        <dbReference type="PROSITE-ProRule" id="PRU00339"/>
    </source>
</evidence>
<gene>
    <name evidence="3" type="ORF">E5672_05975</name>
</gene>
<dbReference type="PROSITE" id="PS50005">
    <property type="entry name" value="TPR"/>
    <property type="match status" value="1"/>
</dbReference>
<evidence type="ECO:0000313" key="4">
    <source>
        <dbReference type="Proteomes" id="UP000305471"/>
    </source>
</evidence>
<keyword evidence="4" id="KW-1185">Reference proteome</keyword>
<dbReference type="InterPro" id="IPR027417">
    <property type="entry name" value="P-loop_NTPase"/>
</dbReference>
<organism evidence="3 4">
    <name type="scientific">Alteromonas portus</name>
    <dbReference type="NCBI Taxonomy" id="2565549"/>
    <lineage>
        <taxon>Bacteria</taxon>
        <taxon>Pseudomonadati</taxon>
        <taxon>Pseudomonadota</taxon>
        <taxon>Gammaproteobacteria</taxon>
        <taxon>Alteromonadales</taxon>
        <taxon>Alteromonadaceae</taxon>
        <taxon>Alteromonas/Salinimonas group</taxon>
        <taxon>Alteromonas</taxon>
    </lineage>
</organism>
<name>A0A4V5NRC6_9ALTE</name>
<dbReference type="InterPro" id="IPR026634">
    <property type="entry name" value="TPST-like"/>
</dbReference>
<dbReference type="SUPFAM" id="SSF52540">
    <property type="entry name" value="P-loop containing nucleoside triphosphate hydrolases"/>
    <property type="match status" value="1"/>
</dbReference>
<dbReference type="PANTHER" id="PTHR12788:SF10">
    <property type="entry name" value="PROTEIN-TYROSINE SULFOTRANSFERASE"/>
    <property type="match status" value="1"/>
</dbReference>
<dbReference type="OrthoDB" id="9815894at2"/>
<dbReference type="Pfam" id="PF14559">
    <property type="entry name" value="TPR_19"/>
    <property type="match status" value="2"/>
</dbReference>
<dbReference type="Gene3D" id="3.40.50.300">
    <property type="entry name" value="P-loop containing nucleotide triphosphate hydrolases"/>
    <property type="match status" value="1"/>
</dbReference>
<dbReference type="SUPFAM" id="SSF48452">
    <property type="entry name" value="TPR-like"/>
    <property type="match status" value="2"/>
</dbReference>
<evidence type="ECO:0000256" key="1">
    <source>
        <dbReference type="ARBA" id="ARBA00022679"/>
    </source>
</evidence>
<dbReference type="EMBL" id="SWCO01000002">
    <property type="protein sequence ID" value="TKB04346.1"/>
    <property type="molecule type" value="Genomic_DNA"/>
</dbReference>
<dbReference type="Pfam" id="PF13469">
    <property type="entry name" value="Sulfotransfer_3"/>
    <property type="match status" value="1"/>
</dbReference>
<keyword evidence="2" id="KW-0802">TPR repeat</keyword>
<dbReference type="GO" id="GO:0008476">
    <property type="term" value="F:protein-tyrosine sulfotransferase activity"/>
    <property type="evidence" value="ECO:0007669"/>
    <property type="project" value="InterPro"/>
</dbReference>
<dbReference type="PROSITE" id="PS51257">
    <property type="entry name" value="PROKAR_LIPOPROTEIN"/>
    <property type="match status" value="1"/>
</dbReference>
<feature type="repeat" description="TPR" evidence="2">
    <location>
        <begin position="282"/>
        <end position="315"/>
    </location>
</feature>
<reference evidence="3 4" key="1">
    <citation type="submission" date="2019-04" db="EMBL/GenBank/DDBJ databases">
        <title>Alteromonas portus sp. nov., an alginate lyase-excreting marine bacterium.</title>
        <authorList>
            <person name="Huang H."/>
            <person name="Mo K."/>
            <person name="Bao S."/>
        </authorList>
    </citation>
    <scope>NUCLEOTIDE SEQUENCE [LARGE SCALE GENOMIC DNA]</scope>
    <source>
        <strain evidence="3 4">HB161718</strain>
    </source>
</reference>
<dbReference type="Pfam" id="PF13174">
    <property type="entry name" value="TPR_6"/>
    <property type="match status" value="1"/>
</dbReference>
<protein>
    <submittedName>
        <fullName evidence="3">Tetratricopeptide repeat protein</fullName>
    </submittedName>
</protein>
<dbReference type="Proteomes" id="UP000305471">
    <property type="component" value="Unassembled WGS sequence"/>
</dbReference>
<comment type="caution">
    <text evidence="3">The sequence shown here is derived from an EMBL/GenBank/DDBJ whole genome shotgun (WGS) entry which is preliminary data.</text>
</comment>
<dbReference type="InterPro" id="IPR019734">
    <property type="entry name" value="TPR_rpt"/>
</dbReference>
<dbReference type="RefSeq" id="WP_136781358.1">
    <property type="nucleotide sequence ID" value="NZ_SWCO01000002.1"/>
</dbReference>
<keyword evidence="1" id="KW-0808">Transferase</keyword>
<sequence length="658" mass="74106">MTLEEQKAIQQLKQGLMQSQHQVVISGCNDILRRARDHVDLSQNALKEVLYLKAVAYRLMGNVNSAIDTLNELIVYFPNYARAFQELGYCYLASDQKKAAHSFYQATRFNPALLTAWLQLEKVYKADGQSQALALCQQQIAFLTSLPKPLLGATDLMHEGQLHKAEQVCRQFLASHEHHPEAMMLLAEIGIQLKVYSDAEFLLESCVTLYPENDRAAAAYQNLLSKLGKFPDAAAVAKKRLEYAPDNFTVKVGLAHALVGVGELDEAINVYKSLLSENEDRPAVWVALGHALKARGDIDEAIQAYETAIVYANDFGDAYWSLANTKTYRFSDELLTKMVSLVDAEATKLDDEIHICFALGKGFEDSANATRSFAYYERGNRLKKRTLQFDIAKTEKALQAQQQAFTKESFDKTKGCQAPDPIFIVGLPRAGSTLLEQILASHSQVDGTMELHDILGIASSLSHQSTPYPLNVSALQEDTLTKLGEQYLRQTRAYRQGAPFFIDKMPNNFIHIGLIKKILPNAKIIDARRNPMDCCFSGFKQLFGEGQEFSYSLDDIGRYYNAYEKLMAHWHNVLPDDILTVQHEEVLDDLEGQVKRILAFCGLAYEEACLAFHQTKRIIKTPSSEQVRQPIYKTGMGQWKPFESNLEELKNALCEKKR</sequence>
<dbReference type="InterPro" id="IPR011990">
    <property type="entry name" value="TPR-like_helical_dom_sf"/>
</dbReference>
<dbReference type="AlphaFoldDB" id="A0A4V5NRC6"/>
<proteinExistence type="predicted"/>
<evidence type="ECO:0000313" key="3">
    <source>
        <dbReference type="EMBL" id="TKB04346.1"/>
    </source>
</evidence>
<dbReference type="PANTHER" id="PTHR12788">
    <property type="entry name" value="PROTEIN-TYROSINE SULFOTRANSFERASE 2"/>
    <property type="match status" value="1"/>
</dbReference>
<dbReference type="SMART" id="SM00028">
    <property type="entry name" value="TPR"/>
    <property type="match status" value="6"/>
</dbReference>
<accession>A0A4V5NRC6</accession>